<protein>
    <submittedName>
        <fullName evidence="4">Glycosyltransferase family 2 protein</fullName>
    </submittedName>
</protein>
<evidence type="ECO:0000313" key="4">
    <source>
        <dbReference type="EMBL" id="MFC6314636.1"/>
    </source>
</evidence>
<dbReference type="InterPro" id="IPR029044">
    <property type="entry name" value="Nucleotide-diphossugar_trans"/>
</dbReference>
<evidence type="ECO:0000256" key="2">
    <source>
        <dbReference type="ARBA" id="ARBA00022679"/>
    </source>
</evidence>
<comment type="caution">
    <text evidence="4">The sequence shown here is derived from an EMBL/GenBank/DDBJ whole genome shotgun (WGS) entry which is preliminary data.</text>
</comment>
<dbReference type="RefSeq" id="WP_125600397.1">
    <property type="nucleotide sequence ID" value="NZ_JBHSSM010000010.1"/>
</dbReference>
<keyword evidence="5" id="KW-1185">Reference proteome</keyword>
<reference evidence="5" key="1">
    <citation type="journal article" date="2019" name="Int. J. Syst. Evol. Microbiol.">
        <title>The Global Catalogue of Microorganisms (GCM) 10K type strain sequencing project: providing services to taxonomists for standard genome sequencing and annotation.</title>
        <authorList>
            <consortium name="The Broad Institute Genomics Platform"/>
            <consortium name="The Broad Institute Genome Sequencing Center for Infectious Disease"/>
            <person name="Wu L."/>
            <person name="Ma J."/>
        </authorList>
    </citation>
    <scope>NUCLEOTIDE SEQUENCE [LARGE SCALE GENOMIC DNA]</scope>
    <source>
        <strain evidence="5">CCM 8897</strain>
    </source>
</reference>
<gene>
    <name evidence="4" type="ORF">ACFQHW_03530</name>
</gene>
<dbReference type="CDD" id="cd00761">
    <property type="entry name" value="Glyco_tranf_GTA_type"/>
    <property type="match status" value="1"/>
</dbReference>
<dbReference type="InterPro" id="IPR001173">
    <property type="entry name" value="Glyco_trans_2-like"/>
</dbReference>
<evidence type="ECO:0000313" key="5">
    <source>
        <dbReference type="Proteomes" id="UP001596310"/>
    </source>
</evidence>
<proteinExistence type="predicted"/>
<keyword evidence="2" id="KW-0808">Transferase</keyword>
<organism evidence="4 5">
    <name type="scientific">Lapidilactobacillus achengensis</name>
    <dbReference type="NCBI Taxonomy" id="2486000"/>
    <lineage>
        <taxon>Bacteria</taxon>
        <taxon>Bacillati</taxon>
        <taxon>Bacillota</taxon>
        <taxon>Bacilli</taxon>
        <taxon>Lactobacillales</taxon>
        <taxon>Lactobacillaceae</taxon>
        <taxon>Lapidilactobacillus</taxon>
    </lineage>
</organism>
<evidence type="ECO:0000256" key="1">
    <source>
        <dbReference type="ARBA" id="ARBA00022676"/>
    </source>
</evidence>
<name>A0ABW1ULQ9_9LACO</name>
<dbReference type="Gene3D" id="3.90.550.10">
    <property type="entry name" value="Spore Coat Polysaccharide Biosynthesis Protein SpsA, Chain A"/>
    <property type="match status" value="1"/>
</dbReference>
<evidence type="ECO:0000259" key="3">
    <source>
        <dbReference type="Pfam" id="PF00535"/>
    </source>
</evidence>
<accession>A0ABW1ULQ9</accession>
<dbReference type="PANTHER" id="PTHR22916">
    <property type="entry name" value="GLYCOSYLTRANSFERASE"/>
    <property type="match status" value="1"/>
</dbReference>
<dbReference type="PANTHER" id="PTHR22916:SF51">
    <property type="entry name" value="GLYCOSYLTRANSFERASE EPSH-RELATED"/>
    <property type="match status" value="1"/>
</dbReference>
<dbReference type="Pfam" id="PF00535">
    <property type="entry name" value="Glycos_transf_2"/>
    <property type="match status" value="1"/>
</dbReference>
<dbReference type="Proteomes" id="UP001596310">
    <property type="component" value="Unassembled WGS sequence"/>
</dbReference>
<keyword evidence="1" id="KW-0328">Glycosyltransferase</keyword>
<sequence>MSLNPLFSIIMPLYNVRSYLDRALRTIINQTYPNLQIILVDDGSDDGTSDRIDYWHAHDRRIEVLHQENRGISAARNAGMSLARGEFLTFIDGDDWVERDYVAFMVKNLQYFEADLVSCGYFIDPPGRSAASKVESGILSRKELQNRILKLGGSVRGYTWNKAYRTALIRQHQLAFDTDLGLMEDQLFNIQYSNQGERFYFDTKPLYHYVQRADSIVHAFDLQKVPDNFLANFRIFRELNRPENRQTATPKKKTAMHKKAAITIGSQPQKNKLRQLPIKQSTPILGRATRSFALNRQAKALARYDWTRQADLSQREDMTLH</sequence>
<dbReference type="SUPFAM" id="SSF53448">
    <property type="entry name" value="Nucleotide-diphospho-sugar transferases"/>
    <property type="match status" value="1"/>
</dbReference>
<feature type="domain" description="Glycosyltransferase 2-like" evidence="3">
    <location>
        <begin position="8"/>
        <end position="136"/>
    </location>
</feature>
<dbReference type="EMBL" id="JBHSSM010000010">
    <property type="protein sequence ID" value="MFC6314636.1"/>
    <property type="molecule type" value="Genomic_DNA"/>
</dbReference>